<evidence type="ECO:0000313" key="2">
    <source>
        <dbReference type="EMBL" id="KPQ31204.1"/>
    </source>
</evidence>
<feature type="transmembrane region" description="Helical" evidence="1">
    <location>
        <begin position="121"/>
        <end position="143"/>
    </location>
</feature>
<feature type="transmembrane region" description="Helical" evidence="1">
    <location>
        <begin position="94"/>
        <end position="115"/>
    </location>
</feature>
<dbReference type="AlphaFoldDB" id="A0A0P8D5G3"/>
<keyword evidence="1" id="KW-0812">Transmembrane</keyword>
<name>A0A0P8D5G3_9CYAN</name>
<dbReference type="EMBL" id="LJZR01000120">
    <property type="protein sequence ID" value="KPQ31204.1"/>
    <property type="molecule type" value="Genomic_DNA"/>
</dbReference>
<comment type="caution">
    <text evidence="2">The sequence shown here is derived from an EMBL/GenBank/DDBJ whole genome shotgun (WGS) entry which is preliminary data.</text>
</comment>
<protein>
    <submittedName>
        <fullName evidence="2">Uncharacterized protein</fullName>
    </submittedName>
</protein>
<keyword evidence="1" id="KW-1133">Transmembrane helix</keyword>
<gene>
    <name evidence="2" type="ORF">HLUCCA11_24280</name>
</gene>
<sequence>MATKLPPKDSFTIESQMDAEAIAQKLALFISPRPMLGWSRAQQQTPYHGSISAQGFELTRSINHRNSFLPLIKGRFEALPQGTAVHVTMALQPIIIAFCTVWYLSWYSIGIPVFLWGGMPWTMVMILLGMPLLIGFIFWRAFWAEAKRSRRDLLQMIGGQLQDTDGSRDKLGFSVLP</sequence>
<dbReference type="STRING" id="1666911.HLUCCA11_24280"/>
<dbReference type="Proteomes" id="UP000050465">
    <property type="component" value="Unassembled WGS sequence"/>
</dbReference>
<proteinExistence type="predicted"/>
<evidence type="ECO:0000256" key="1">
    <source>
        <dbReference type="SAM" id="Phobius"/>
    </source>
</evidence>
<keyword evidence="1" id="KW-0472">Membrane</keyword>
<evidence type="ECO:0000313" key="3">
    <source>
        <dbReference type="Proteomes" id="UP000050465"/>
    </source>
</evidence>
<reference evidence="2 3" key="1">
    <citation type="submission" date="2015-09" db="EMBL/GenBank/DDBJ databases">
        <title>Identification and resolution of microdiversity through metagenomic sequencing of parallel consortia.</title>
        <authorList>
            <person name="Nelson W.C."/>
            <person name="Romine M.F."/>
            <person name="Lindemann S.R."/>
        </authorList>
    </citation>
    <scope>NUCLEOTIDE SEQUENCE [LARGE SCALE GENOMIC DNA]</scope>
    <source>
        <strain evidence="2">Ana</strain>
    </source>
</reference>
<accession>A0A0P8D5G3</accession>
<organism evidence="2 3">
    <name type="scientific">Phormidesmis priestleyi Ana</name>
    <dbReference type="NCBI Taxonomy" id="1666911"/>
    <lineage>
        <taxon>Bacteria</taxon>
        <taxon>Bacillati</taxon>
        <taxon>Cyanobacteriota</taxon>
        <taxon>Cyanophyceae</taxon>
        <taxon>Leptolyngbyales</taxon>
        <taxon>Leptolyngbyaceae</taxon>
        <taxon>Phormidesmis</taxon>
    </lineage>
</organism>